<proteinExistence type="inferred from homology"/>
<comment type="similarity">
    <text evidence="1">Belongs to the YciI family.</text>
</comment>
<evidence type="ECO:0000313" key="3">
    <source>
        <dbReference type="EMBL" id="MBP2181292.1"/>
    </source>
</evidence>
<protein>
    <recommendedName>
        <fullName evidence="2">YCII-related domain-containing protein</fullName>
    </recommendedName>
</protein>
<organism evidence="3 4">
    <name type="scientific">Amycolatopsis magusensis</name>
    <dbReference type="NCBI Taxonomy" id="882444"/>
    <lineage>
        <taxon>Bacteria</taxon>
        <taxon>Bacillati</taxon>
        <taxon>Actinomycetota</taxon>
        <taxon>Actinomycetes</taxon>
        <taxon>Pseudonocardiales</taxon>
        <taxon>Pseudonocardiaceae</taxon>
        <taxon>Amycolatopsis</taxon>
    </lineage>
</organism>
<evidence type="ECO:0000313" key="4">
    <source>
        <dbReference type="Proteomes" id="UP000741013"/>
    </source>
</evidence>
<dbReference type="PANTHER" id="PTHR35174:SF4">
    <property type="entry name" value="BLL7163 PROTEIN"/>
    <property type="match status" value="1"/>
</dbReference>
<name>A0ABS4PPG0_9PSEU</name>
<dbReference type="InterPro" id="IPR011008">
    <property type="entry name" value="Dimeric_a/b-barrel"/>
</dbReference>
<feature type="domain" description="YCII-related" evidence="2">
    <location>
        <begin position="6"/>
        <end position="118"/>
    </location>
</feature>
<dbReference type="PANTHER" id="PTHR35174">
    <property type="entry name" value="BLL7171 PROTEIN-RELATED"/>
    <property type="match status" value="1"/>
</dbReference>
<dbReference type="Gene3D" id="3.30.70.1060">
    <property type="entry name" value="Dimeric alpha+beta barrel"/>
    <property type="match status" value="1"/>
</dbReference>
<dbReference type="Proteomes" id="UP000741013">
    <property type="component" value="Unassembled WGS sequence"/>
</dbReference>
<dbReference type="InterPro" id="IPR005545">
    <property type="entry name" value="YCII"/>
</dbReference>
<sequence length="144" mass="15960">MEVDVMRFMILMKADERSEAGEAATEAELAAMYSYNEQLVKAGVLLGGEGLHASARGTRVTLTADETVVEHGPFPQPRELVAGFWLIQVKSREEAVAWARRCPAPEDGRTVLELRQVIEADDFGDALTPELREANDRLREMTVS</sequence>
<evidence type="ECO:0000256" key="1">
    <source>
        <dbReference type="ARBA" id="ARBA00007689"/>
    </source>
</evidence>
<evidence type="ECO:0000259" key="2">
    <source>
        <dbReference type="Pfam" id="PF03795"/>
    </source>
</evidence>
<accession>A0ABS4PPG0</accession>
<gene>
    <name evidence="3" type="ORF">JOM49_002818</name>
</gene>
<reference evidence="3 4" key="1">
    <citation type="submission" date="2021-03" db="EMBL/GenBank/DDBJ databases">
        <title>Sequencing the genomes of 1000 actinobacteria strains.</title>
        <authorList>
            <person name="Klenk H.-P."/>
        </authorList>
    </citation>
    <scope>NUCLEOTIDE SEQUENCE [LARGE SCALE GENOMIC DNA]</scope>
    <source>
        <strain evidence="3 4">DSM 45510</strain>
    </source>
</reference>
<dbReference type="SUPFAM" id="SSF54909">
    <property type="entry name" value="Dimeric alpha+beta barrel"/>
    <property type="match status" value="1"/>
</dbReference>
<keyword evidence="4" id="KW-1185">Reference proteome</keyword>
<comment type="caution">
    <text evidence="3">The sequence shown here is derived from an EMBL/GenBank/DDBJ whole genome shotgun (WGS) entry which is preliminary data.</text>
</comment>
<dbReference type="Pfam" id="PF03795">
    <property type="entry name" value="YCII"/>
    <property type="match status" value="1"/>
</dbReference>
<dbReference type="EMBL" id="JAGGMS010000001">
    <property type="protein sequence ID" value="MBP2181292.1"/>
    <property type="molecule type" value="Genomic_DNA"/>
</dbReference>